<dbReference type="OrthoDB" id="629492at2759"/>
<dbReference type="PROSITE" id="PS50181">
    <property type="entry name" value="FBOX"/>
    <property type="match status" value="1"/>
</dbReference>
<dbReference type="Gene3D" id="1.25.40.10">
    <property type="entry name" value="Tetratricopeptide repeat domain"/>
    <property type="match status" value="1"/>
</dbReference>
<dbReference type="Gene3D" id="3.80.10.10">
    <property type="entry name" value="Ribonuclease Inhibitor"/>
    <property type="match status" value="1"/>
</dbReference>
<protein>
    <recommendedName>
        <fullName evidence="3">F-box domain-containing protein</fullName>
    </recommendedName>
</protein>
<keyword evidence="1" id="KW-0677">Repeat</keyword>
<dbReference type="Proteomes" id="UP000887226">
    <property type="component" value="Unassembled WGS sequence"/>
</dbReference>
<evidence type="ECO:0000256" key="2">
    <source>
        <dbReference type="ARBA" id="ARBA00022803"/>
    </source>
</evidence>
<sequence>MVSKSEEGMSPIERGRLRYQQKKYAGALEAFSEAVSRTTGSLLLIALDHRAATQEKLGDLRSALRDSKKMIDIKGDESKGYLRCAKVLQLKGENELALKIYERGLNKVKIGTDNDRQTLQLHYNKLRDAQNPGQTRDPLVFFPFELAQMVIGHLDTRERVICLAVNKSWKRLLDSSHKLWTILDTTKTRKSISQKSLKAYLRRSNYTLETAIIHHKAKFDTHQMIYLIKTCKQLHKLELTGTGMIGDSLTASLPFAQNLTSLVVGPSHEISGTVVLDALTMTKDTLTEAKFMRISGGTMSILRDLKMESIKSLHLCCCKGDYIDMAGLLAAAPNVTTLELIGWRYRGIMAPIFQQDEIDFSGMKYLENLNLTDLDLRKMPKLPSTIKILRIGKNSHLVLGNPDLPHEEQVEIADEEEKFELPLLEVFDCEETSITTECVKRIVSSSAEAGNLRELAVGFRHIKNHDVYPTADSVRDLSLRALPHSERHIMQAVENFPNVKKLNCGLTRVTGVAVKRFVEMGVQWLILDECAHISSDAIDYARRKNVHVGFHFPVRAKMTAFRERMTV</sequence>
<dbReference type="PANTHER" id="PTHR22904">
    <property type="entry name" value="TPR REPEAT CONTAINING PROTEIN"/>
    <property type="match status" value="1"/>
</dbReference>
<evidence type="ECO:0000256" key="1">
    <source>
        <dbReference type="ARBA" id="ARBA00022737"/>
    </source>
</evidence>
<dbReference type="AlphaFoldDB" id="A0A9P8CDW5"/>
<dbReference type="Pfam" id="PF00646">
    <property type="entry name" value="F-box"/>
    <property type="match status" value="1"/>
</dbReference>
<keyword evidence="5" id="KW-1185">Reference proteome</keyword>
<comment type="caution">
    <text evidence="4">The sequence shown here is derived from an EMBL/GenBank/DDBJ whole genome shotgun (WGS) entry which is preliminary data.</text>
</comment>
<organism evidence="4 5">
    <name type="scientific">Calycina marina</name>
    <dbReference type="NCBI Taxonomy" id="1763456"/>
    <lineage>
        <taxon>Eukaryota</taxon>
        <taxon>Fungi</taxon>
        <taxon>Dikarya</taxon>
        <taxon>Ascomycota</taxon>
        <taxon>Pezizomycotina</taxon>
        <taxon>Leotiomycetes</taxon>
        <taxon>Helotiales</taxon>
        <taxon>Pezizellaceae</taxon>
        <taxon>Calycina</taxon>
    </lineage>
</organism>
<dbReference type="InterPro" id="IPR011990">
    <property type="entry name" value="TPR-like_helical_dom_sf"/>
</dbReference>
<dbReference type="Gene3D" id="1.20.1280.50">
    <property type="match status" value="1"/>
</dbReference>
<dbReference type="GO" id="GO:0051879">
    <property type="term" value="F:Hsp90 protein binding"/>
    <property type="evidence" value="ECO:0007669"/>
    <property type="project" value="TreeGrafter"/>
</dbReference>
<gene>
    <name evidence="4" type="ORF">BJ878DRAFT_214365</name>
</gene>
<evidence type="ECO:0000313" key="4">
    <source>
        <dbReference type="EMBL" id="KAG9241711.1"/>
    </source>
</evidence>
<dbReference type="SUPFAM" id="SSF52047">
    <property type="entry name" value="RNI-like"/>
    <property type="match status" value="1"/>
</dbReference>
<dbReference type="PANTHER" id="PTHR22904:SF523">
    <property type="entry name" value="STRESS-INDUCED-PHOSPHOPROTEIN 1"/>
    <property type="match status" value="1"/>
</dbReference>
<evidence type="ECO:0000259" key="3">
    <source>
        <dbReference type="PROSITE" id="PS50181"/>
    </source>
</evidence>
<name>A0A9P8CDW5_9HELO</name>
<keyword evidence="2" id="KW-0802">TPR repeat</keyword>
<feature type="domain" description="F-box" evidence="3">
    <location>
        <begin position="136"/>
        <end position="183"/>
    </location>
</feature>
<accession>A0A9P8CDW5</accession>
<dbReference type="SUPFAM" id="SSF48452">
    <property type="entry name" value="TPR-like"/>
    <property type="match status" value="1"/>
</dbReference>
<reference evidence="4" key="1">
    <citation type="journal article" date="2021" name="IMA Fungus">
        <title>Genomic characterization of three marine fungi, including Emericellopsis atlantica sp. nov. with signatures of a generalist lifestyle and marine biomass degradation.</title>
        <authorList>
            <person name="Hagestad O.C."/>
            <person name="Hou L."/>
            <person name="Andersen J.H."/>
            <person name="Hansen E.H."/>
            <person name="Altermark B."/>
            <person name="Li C."/>
            <person name="Kuhnert E."/>
            <person name="Cox R.J."/>
            <person name="Crous P.W."/>
            <person name="Spatafora J.W."/>
            <person name="Lail K."/>
            <person name="Amirebrahimi M."/>
            <person name="Lipzen A."/>
            <person name="Pangilinan J."/>
            <person name="Andreopoulos W."/>
            <person name="Hayes R.D."/>
            <person name="Ng V."/>
            <person name="Grigoriev I.V."/>
            <person name="Jackson S.A."/>
            <person name="Sutton T.D.S."/>
            <person name="Dobson A.D.W."/>
            <person name="Rama T."/>
        </authorList>
    </citation>
    <scope>NUCLEOTIDE SEQUENCE</scope>
    <source>
        <strain evidence="4">TRa3180A</strain>
    </source>
</reference>
<dbReference type="SMART" id="SM00256">
    <property type="entry name" value="FBOX"/>
    <property type="match status" value="1"/>
</dbReference>
<evidence type="ECO:0000313" key="5">
    <source>
        <dbReference type="Proteomes" id="UP000887226"/>
    </source>
</evidence>
<proteinExistence type="predicted"/>
<dbReference type="SUPFAM" id="SSF81383">
    <property type="entry name" value="F-box domain"/>
    <property type="match status" value="1"/>
</dbReference>
<dbReference type="InterPro" id="IPR001810">
    <property type="entry name" value="F-box_dom"/>
</dbReference>
<dbReference type="EMBL" id="MU254167">
    <property type="protein sequence ID" value="KAG9241711.1"/>
    <property type="molecule type" value="Genomic_DNA"/>
</dbReference>
<dbReference type="InterPro" id="IPR032675">
    <property type="entry name" value="LRR_dom_sf"/>
</dbReference>
<dbReference type="InterPro" id="IPR036047">
    <property type="entry name" value="F-box-like_dom_sf"/>
</dbReference>